<name>X0V0I7_9ZZZZ</name>
<accession>X0V0I7</accession>
<evidence type="ECO:0000313" key="6">
    <source>
        <dbReference type="EMBL" id="GAG06033.1"/>
    </source>
</evidence>
<keyword evidence="2" id="KW-0285">Flavoprotein</keyword>
<dbReference type="SUPFAM" id="SSF55103">
    <property type="entry name" value="FAD-linked oxidases, C-terminal domain"/>
    <property type="match status" value="1"/>
</dbReference>
<keyword evidence="3" id="KW-0274">FAD</keyword>
<dbReference type="InterPro" id="IPR016166">
    <property type="entry name" value="FAD-bd_PCMH"/>
</dbReference>
<sequence>VVEYEPSDLTATVQAGKTLADFQRHLAERGQSLALDPPSAQEATIGGILAANASGPSRHAYGTARDLILGIRAVQADGRIIKAGGRVVKNVAGYDLSRLFIGSLGSLGIIVEASFRLAPVPVPGTERTAVISFPSAQEAWRFAAQTANLGLRAVELLNAEAVRQATTPSAPAKDGYALVLATAGEPAAVERSLKEVGELSRQAGAASLAEVDESAQGPLWQAIAGLARPSPSDTALVCKAAVLPSQVPTLSEQIETMRRDLALEPLVVSHLTA</sequence>
<dbReference type="PANTHER" id="PTHR11748:SF103">
    <property type="entry name" value="GLYCOLATE OXIDASE SUBUNIT GLCE"/>
    <property type="match status" value="1"/>
</dbReference>
<comment type="cofactor">
    <cofactor evidence="1">
        <name>FAD</name>
        <dbReference type="ChEBI" id="CHEBI:57692"/>
    </cofactor>
</comment>
<dbReference type="Pfam" id="PF02913">
    <property type="entry name" value="FAD-oxidase_C"/>
    <property type="match status" value="1"/>
</dbReference>
<dbReference type="InterPro" id="IPR016169">
    <property type="entry name" value="FAD-bd_PCMH_sub2"/>
</dbReference>
<dbReference type="AlphaFoldDB" id="X0V0I7"/>
<reference evidence="6" key="1">
    <citation type="journal article" date="2014" name="Front. Microbiol.">
        <title>High frequency of phylogenetically diverse reductive dehalogenase-homologous genes in deep subseafloor sedimentary metagenomes.</title>
        <authorList>
            <person name="Kawai M."/>
            <person name="Futagami T."/>
            <person name="Toyoda A."/>
            <person name="Takaki Y."/>
            <person name="Nishi S."/>
            <person name="Hori S."/>
            <person name="Arai W."/>
            <person name="Tsubouchi T."/>
            <person name="Morono Y."/>
            <person name="Uchiyama I."/>
            <person name="Ito T."/>
            <person name="Fujiyama A."/>
            <person name="Inagaki F."/>
            <person name="Takami H."/>
        </authorList>
    </citation>
    <scope>NUCLEOTIDE SEQUENCE</scope>
    <source>
        <strain evidence="6">Expedition CK06-06</strain>
    </source>
</reference>
<dbReference type="EMBL" id="BARS01020331">
    <property type="protein sequence ID" value="GAG06033.1"/>
    <property type="molecule type" value="Genomic_DNA"/>
</dbReference>
<keyword evidence="4" id="KW-0560">Oxidoreductase</keyword>
<dbReference type="PANTHER" id="PTHR11748">
    <property type="entry name" value="D-LACTATE DEHYDROGENASE"/>
    <property type="match status" value="1"/>
</dbReference>
<dbReference type="InterPro" id="IPR004113">
    <property type="entry name" value="FAD-bd_oxidored_4_C"/>
</dbReference>
<evidence type="ECO:0000256" key="3">
    <source>
        <dbReference type="ARBA" id="ARBA00022827"/>
    </source>
</evidence>
<dbReference type="PROSITE" id="PS51387">
    <property type="entry name" value="FAD_PCMH"/>
    <property type="match status" value="1"/>
</dbReference>
<comment type="caution">
    <text evidence="6">The sequence shown here is derived from an EMBL/GenBank/DDBJ whole genome shotgun (WGS) entry which is preliminary data.</text>
</comment>
<evidence type="ECO:0000256" key="2">
    <source>
        <dbReference type="ARBA" id="ARBA00022630"/>
    </source>
</evidence>
<dbReference type="GO" id="GO:0016491">
    <property type="term" value="F:oxidoreductase activity"/>
    <property type="evidence" value="ECO:0007669"/>
    <property type="project" value="UniProtKB-KW"/>
</dbReference>
<feature type="non-terminal residue" evidence="6">
    <location>
        <position position="1"/>
    </location>
</feature>
<gene>
    <name evidence="6" type="ORF">S01H1_32798</name>
</gene>
<evidence type="ECO:0000256" key="1">
    <source>
        <dbReference type="ARBA" id="ARBA00001974"/>
    </source>
</evidence>
<dbReference type="InterPro" id="IPR036318">
    <property type="entry name" value="FAD-bd_PCMH-like_sf"/>
</dbReference>
<feature type="domain" description="FAD-binding PCMH-type" evidence="5">
    <location>
        <begin position="1"/>
        <end position="120"/>
    </location>
</feature>
<dbReference type="InterPro" id="IPR016164">
    <property type="entry name" value="FAD-linked_Oxase-like_C"/>
</dbReference>
<protein>
    <recommendedName>
        <fullName evidence="5">FAD-binding PCMH-type domain-containing protein</fullName>
    </recommendedName>
</protein>
<evidence type="ECO:0000259" key="5">
    <source>
        <dbReference type="PROSITE" id="PS51387"/>
    </source>
</evidence>
<dbReference type="Gene3D" id="3.30.465.10">
    <property type="match status" value="1"/>
</dbReference>
<evidence type="ECO:0000256" key="4">
    <source>
        <dbReference type="ARBA" id="ARBA00023002"/>
    </source>
</evidence>
<dbReference type="GO" id="GO:0071949">
    <property type="term" value="F:FAD binding"/>
    <property type="evidence" value="ECO:0007669"/>
    <property type="project" value="InterPro"/>
</dbReference>
<proteinExistence type="predicted"/>
<organism evidence="6">
    <name type="scientific">marine sediment metagenome</name>
    <dbReference type="NCBI Taxonomy" id="412755"/>
    <lineage>
        <taxon>unclassified sequences</taxon>
        <taxon>metagenomes</taxon>
        <taxon>ecological metagenomes</taxon>
    </lineage>
</organism>
<dbReference type="InterPro" id="IPR006094">
    <property type="entry name" value="Oxid_FAD_bind_N"/>
</dbReference>
<feature type="non-terminal residue" evidence="6">
    <location>
        <position position="273"/>
    </location>
</feature>
<dbReference type="SUPFAM" id="SSF56176">
    <property type="entry name" value="FAD-binding/transporter-associated domain-like"/>
    <property type="match status" value="1"/>
</dbReference>
<dbReference type="Pfam" id="PF01565">
    <property type="entry name" value="FAD_binding_4"/>
    <property type="match status" value="1"/>
</dbReference>